<dbReference type="AlphaFoldDB" id="A0A832LJN0"/>
<dbReference type="Pfam" id="PF21948">
    <property type="entry name" value="LplA-B_cat"/>
    <property type="match status" value="1"/>
</dbReference>
<comment type="caution">
    <text evidence="2">The sequence shown here is derived from an EMBL/GenBank/DDBJ whole genome shotgun (WGS) entry which is preliminary data.</text>
</comment>
<evidence type="ECO:0000259" key="1">
    <source>
        <dbReference type="PROSITE" id="PS51733"/>
    </source>
</evidence>
<dbReference type="InterPro" id="IPR050664">
    <property type="entry name" value="Octanoyltrans_LipM/LipL"/>
</dbReference>
<dbReference type="EMBL" id="DSVI01000026">
    <property type="protein sequence ID" value="HGT49159.1"/>
    <property type="molecule type" value="Genomic_DNA"/>
</dbReference>
<evidence type="ECO:0000313" key="2">
    <source>
        <dbReference type="EMBL" id="HGT49159.1"/>
    </source>
</evidence>
<accession>A0A832LJN0</accession>
<dbReference type="PANTHER" id="PTHR43679">
    <property type="entry name" value="OCTANOYLTRANSFERASE LIPM-RELATED"/>
    <property type="match status" value="1"/>
</dbReference>
<dbReference type="PROSITE" id="PS51733">
    <property type="entry name" value="BPL_LPL_CATALYTIC"/>
    <property type="match status" value="1"/>
</dbReference>
<dbReference type="PANTHER" id="PTHR43679:SF2">
    <property type="entry name" value="OCTANOYL-[GCVH]:PROTEIN N-OCTANOYLTRANSFERASE"/>
    <property type="match status" value="1"/>
</dbReference>
<sequence length="247" mass="28271">MNWEVILSGENTGKFNMDFDLELAKSFPSVPVLRLYRWKPYCISLGANQRIDEVNLEKAKSDNIDVVKRPTGGRAILHSEELTYSVVFPIELNYSAKAIYNEINLALKAGLILYNSSLEQLELENDQVDFKNFYKEDKSAICFAVSSKSEINFNNKKLVGSAQRKIGKVVLQHGSILCGDYHLRITDYLNFDDERKIEIRNEIAGTTIDLKSILNKEINYEHLSECIILGFKKHFNADVDIKEQILQ</sequence>
<dbReference type="InterPro" id="IPR004143">
    <property type="entry name" value="BPL_LPL_catalytic"/>
</dbReference>
<name>A0A832LJN0_9BACT</name>
<protein>
    <recommendedName>
        <fullName evidence="1">BPL/LPL catalytic domain-containing protein</fullName>
    </recommendedName>
</protein>
<dbReference type="InterPro" id="IPR045864">
    <property type="entry name" value="aa-tRNA-synth_II/BPL/LPL"/>
</dbReference>
<dbReference type="SUPFAM" id="SSF55681">
    <property type="entry name" value="Class II aaRS and biotin synthetases"/>
    <property type="match status" value="1"/>
</dbReference>
<proteinExistence type="predicted"/>
<reference evidence="2" key="1">
    <citation type="journal article" date="2020" name="mSystems">
        <title>Genome- and Community-Level Interaction Insights into Carbon Utilization and Element Cycling Functions of Hydrothermarchaeota in Hydrothermal Sediment.</title>
        <authorList>
            <person name="Zhou Z."/>
            <person name="Liu Y."/>
            <person name="Xu W."/>
            <person name="Pan J."/>
            <person name="Luo Z.H."/>
            <person name="Li M."/>
        </authorList>
    </citation>
    <scope>NUCLEOTIDE SEQUENCE [LARGE SCALE GENOMIC DNA]</scope>
    <source>
        <strain evidence="2">SpSt-500</strain>
    </source>
</reference>
<organism evidence="2">
    <name type="scientific">Ignavibacterium album</name>
    <dbReference type="NCBI Taxonomy" id="591197"/>
    <lineage>
        <taxon>Bacteria</taxon>
        <taxon>Pseudomonadati</taxon>
        <taxon>Ignavibacteriota</taxon>
        <taxon>Ignavibacteria</taxon>
        <taxon>Ignavibacteriales</taxon>
        <taxon>Ignavibacteriaceae</taxon>
        <taxon>Ignavibacterium</taxon>
    </lineage>
</organism>
<dbReference type="Gene3D" id="3.30.930.10">
    <property type="entry name" value="Bira Bifunctional Protein, Domain 2"/>
    <property type="match status" value="1"/>
</dbReference>
<gene>
    <name evidence="2" type="ORF">ENS56_14065</name>
</gene>
<feature type="domain" description="BPL/LPL catalytic" evidence="1">
    <location>
        <begin position="27"/>
        <end position="239"/>
    </location>
</feature>